<dbReference type="EMBL" id="JARBDR010000342">
    <property type="protein sequence ID" value="KAJ8314085.1"/>
    <property type="molecule type" value="Genomic_DNA"/>
</dbReference>
<reference evidence="1 2" key="1">
    <citation type="submission" date="2022-12" db="EMBL/GenBank/DDBJ databases">
        <title>Chromosome-level genome of Tegillarca granosa.</title>
        <authorList>
            <person name="Kim J."/>
        </authorList>
    </citation>
    <scope>NUCLEOTIDE SEQUENCE [LARGE SCALE GENOMIC DNA]</scope>
    <source>
        <strain evidence="1">Teg-2019</strain>
        <tissue evidence="1">Adductor muscle</tissue>
    </source>
</reference>
<evidence type="ECO:0000313" key="1">
    <source>
        <dbReference type="EMBL" id="KAJ8314085.1"/>
    </source>
</evidence>
<proteinExistence type="predicted"/>
<organism evidence="1 2">
    <name type="scientific">Tegillarca granosa</name>
    <name type="common">Malaysian cockle</name>
    <name type="synonym">Anadara granosa</name>
    <dbReference type="NCBI Taxonomy" id="220873"/>
    <lineage>
        <taxon>Eukaryota</taxon>
        <taxon>Metazoa</taxon>
        <taxon>Spiralia</taxon>
        <taxon>Lophotrochozoa</taxon>
        <taxon>Mollusca</taxon>
        <taxon>Bivalvia</taxon>
        <taxon>Autobranchia</taxon>
        <taxon>Pteriomorphia</taxon>
        <taxon>Arcoida</taxon>
        <taxon>Arcoidea</taxon>
        <taxon>Arcidae</taxon>
        <taxon>Tegillarca</taxon>
    </lineage>
</organism>
<protein>
    <submittedName>
        <fullName evidence="1">Uncharacterized protein</fullName>
    </submittedName>
</protein>
<evidence type="ECO:0000313" key="2">
    <source>
        <dbReference type="Proteomes" id="UP001217089"/>
    </source>
</evidence>
<name>A0ABQ9FEK1_TEGGR</name>
<sequence>MHVVVVLLQSSLTNLKMDSSSFRRKVVHVSLDTDVNQQKLFATLDHFDLRKTPDDGTFEPVSFQVPLKHPTAFTMLQNNKYLTQPKFLYSICHCLPEQNHYYGTVAPEGTIDIKEHPVLKKSKVKDKEH</sequence>
<keyword evidence="2" id="KW-1185">Reference proteome</keyword>
<accession>A0ABQ9FEK1</accession>
<gene>
    <name evidence="1" type="ORF">KUTeg_008646</name>
</gene>
<feature type="non-terminal residue" evidence="1">
    <location>
        <position position="129"/>
    </location>
</feature>
<dbReference type="Proteomes" id="UP001217089">
    <property type="component" value="Unassembled WGS sequence"/>
</dbReference>
<comment type="caution">
    <text evidence="1">The sequence shown here is derived from an EMBL/GenBank/DDBJ whole genome shotgun (WGS) entry which is preliminary data.</text>
</comment>